<dbReference type="GO" id="GO:0004740">
    <property type="term" value="F:pyruvate dehydrogenase (acetyl-transferring) kinase activity"/>
    <property type="evidence" value="ECO:0007669"/>
    <property type="project" value="TreeGrafter"/>
</dbReference>
<dbReference type="PROSITE" id="PS50109">
    <property type="entry name" value="HIS_KIN"/>
    <property type="match status" value="1"/>
</dbReference>
<dbReference type="GO" id="GO:0005759">
    <property type="term" value="C:mitochondrial matrix"/>
    <property type="evidence" value="ECO:0007669"/>
    <property type="project" value="UniProtKB-SubCell"/>
</dbReference>
<keyword evidence="1" id="KW-0418">Kinase</keyword>
<dbReference type="InterPro" id="IPR039028">
    <property type="entry name" value="BCKD/PDK"/>
</dbReference>
<dbReference type="RefSeq" id="XP_029232434.1">
    <property type="nucleotide sequence ID" value="XM_029367476.1"/>
</dbReference>
<dbReference type="Gene3D" id="3.30.565.10">
    <property type="entry name" value="Histidine kinase-like ATPase, C-terminal domain"/>
    <property type="match status" value="1"/>
</dbReference>
<evidence type="ECO:0000259" key="2">
    <source>
        <dbReference type="PROSITE" id="PS50109"/>
    </source>
</evidence>
<keyword evidence="4" id="KW-1185">Reference proteome</keyword>
<feature type="domain" description="Histidine kinase" evidence="2">
    <location>
        <begin position="294"/>
        <end position="404"/>
    </location>
</feature>
<dbReference type="Proteomes" id="UP000284403">
    <property type="component" value="Unassembled WGS sequence"/>
</dbReference>
<dbReference type="GeneID" id="40314147"/>
<dbReference type="OrthoDB" id="3264224at2759"/>
<keyword evidence="1" id="KW-0547">Nucleotide-binding</keyword>
<dbReference type="InterPro" id="IPR036890">
    <property type="entry name" value="HATPase_C_sf"/>
</dbReference>
<dbReference type="AlphaFoldDB" id="A0A422QB90"/>
<name>A0A422QB90_9TRYP</name>
<evidence type="ECO:0000313" key="4">
    <source>
        <dbReference type="Proteomes" id="UP000284403"/>
    </source>
</evidence>
<protein>
    <recommendedName>
        <fullName evidence="1">Protein-serine/threonine kinase</fullName>
        <ecNumber evidence="1">2.7.11.-</ecNumber>
    </recommendedName>
</protein>
<dbReference type="GO" id="GO:0010906">
    <property type="term" value="P:regulation of glucose metabolic process"/>
    <property type="evidence" value="ECO:0007669"/>
    <property type="project" value="TreeGrafter"/>
</dbReference>
<dbReference type="SUPFAM" id="SSF55874">
    <property type="entry name" value="ATPase domain of HSP90 chaperone/DNA topoisomerase II/histidine kinase"/>
    <property type="match status" value="1"/>
</dbReference>
<comment type="similarity">
    <text evidence="1">Belongs to the PDK/BCKDK protein kinase family.</text>
</comment>
<comment type="caution">
    <text evidence="3">The sequence shown here is derived from an EMBL/GenBank/DDBJ whole genome shotgun (WGS) entry which is preliminary data.</text>
</comment>
<organism evidence="3 4">
    <name type="scientific">Trypanosoma conorhini</name>
    <dbReference type="NCBI Taxonomy" id="83891"/>
    <lineage>
        <taxon>Eukaryota</taxon>
        <taxon>Discoba</taxon>
        <taxon>Euglenozoa</taxon>
        <taxon>Kinetoplastea</taxon>
        <taxon>Metakinetoplastina</taxon>
        <taxon>Trypanosomatida</taxon>
        <taxon>Trypanosomatidae</taxon>
        <taxon>Trypanosoma</taxon>
    </lineage>
</organism>
<keyword evidence="1" id="KW-0067">ATP-binding</keyword>
<comment type="subcellular location">
    <subcellularLocation>
        <location evidence="1">Mitochondrion matrix</location>
    </subcellularLocation>
</comment>
<evidence type="ECO:0000256" key="1">
    <source>
        <dbReference type="RuleBase" id="RU366032"/>
    </source>
</evidence>
<dbReference type="InterPro" id="IPR003594">
    <property type="entry name" value="HATPase_dom"/>
</dbReference>
<dbReference type="PRINTS" id="PR00344">
    <property type="entry name" value="BCTRLSENSOR"/>
</dbReference>
<keyword evidence="1" id="KW-0496">Mitochondrion</keyword>
<accession>A0A422QB90</accession>
<dbReference type="GO" id="GO:0005524">
    <property type="term" value="F:ATP binding"/>
    <property type="evidence" value="ECO:0007669"/>
    <property type="project" value="UniProtKB-UniRule"/>
</dbReference>
<dbReference type="PANTHER" id="PTHR11947:SF19">
    <property type="entry name" value="PROTEIN-SERINE_THREONINE KINASE"/>
    <property type="match status" value="1"/>
</dbReference>
<evidence type="ECO:0000313" key="3">
    <source>
        <dbReference type="EMBL" id="RNF27228.1"/>
    </source>
</evidence>
<gene>
    <name evidence="3" type="ORF">Tco025E_00536</name>
</gene>
<dbReference type="InterPro" id="IPR004358">
    <property type="entry name" value="Sig_transdc_His_kin-like_C"/>
</dbReference>
<dbReference type="EC" id="2.7.11.-" evidence="1"/>
<dbReference type="SMART" id="SM00387">
    <property type="entry name" value="HATPase_c"/>
    <property type="match status" value="1"/>
</dbReference>
<proteinExistence type="inferred from homology"/>
<dbReference type="InterPro" id="IPR005467">
    <property type="entry name" value="His_kinase_dom"/>
</dbReference>
<dbReference type="PANTHER" id="PTHR11947">
    <property type="entry name" value="PYRUVATE DEHYDROGENASE KINASE"/>
    <property type="match status" value="1"/>
</dbReference>
<dbReference type="Pfam" id="PF02518">
    <property type="entry name" value="HATPase_c"/>
    <property type="match status" value="1"/>
</dbReference>
<sequence length="418" mass="46932">MSLPRRPCEALREHLEKCLATPLRSINLRTLAETDRGYVHTAVKQLGARTARSYRDIVGEVRKGSLDREIGARLSPLELICRREFERCLELSELAAVYLRKLERGEICKTSIPVPNELGDDARVESIMKSEEHGTDEGGGADALAGRFIDVLEKLRPHDNLFDIVVNEQWIRSQDLNNWLSCFCRRRVSWRVIHEHLLHLVEPSRYSPIIRKDHDMRSILQHSGTFVAEQYASSIQSIHGGSMTIHMEEQPDLFTRVPRGRLATSSDLDYLACPSAPMAPAPSSDVIYSVEGHLEYVFRELMKNACMAMRSRTTDIELHVGFAADDTHVVVDVTDAAGGISADGAEKLWFFGWTTNSSLETYMGGFGVGLPASKCYMDLWGGRMDLYTTEGRGTTVRVIFPKAPTEVLWPRRSPSTPA</sequence>
<dbReference type="EMBL" id="MKKU01000012">
    <property type="protein sequence ID" value="RNF27228.1"/>
    <property type="molecule type" value="Genomic_DNA"/>
</dbReference>
<reference evidence="3 4" key="1">
    <citation type="journal article" date="2018" name="BMC Genomics">
        <title>Genomic comparison of Trypanosoma conorhini and Trypanosoma rangeli to Trypanosoma cruzi strains of high and low virulence.</title>
        <authorList>
            <person name="Bradwell K.R."/>
            <person name="Koparde V.N."/>
            <person name="Matveyev A.V."/>
            <person name="Serrano M.G."/>
            <person name="Alves J.M."/>
            <person name="Parikh H."/>
            <person name="Huang B."/>
            <person name="Lee V."/>
            <person name="Espinosa-Alvarez O."/>
            <person name="Ortiz P.A."/>
            <person name="Costa-Martins A.G."/>
            <person name="Teixeira M.M."/>
            <person name="Buck G.A."/>
        </authorList>
    </citation>
    <scope>NUCLEOTIDE SEQUENCE [LARGE SCALE GENOMIC DNA]</scope>
    <source>
        <strain evidence="3 4">025E</strain>
    </source>
</reference>
<keyword evidence="1 3" id="KW-0808">Transferase</keyword>